<name>A0ACD3AQR1_9AGAR</name>
<dbReference type="EMBL" id="ML208360">
    <property type="protein sequence ID" value="TFK68061.1"/>
    <property type="molecule type" value="Genomic_DNA"/>
</dbReference>
<evidence type="ECO:0000313" key="2">
    <source>
        <dbReference type="Proteomes" id="UP000308600"/>
    </source>
</evidence>
<evidence type="ECO:0000313" key="1">
    <source>
        <dbReference type="EMBL" id="TFK68061.1"/>
    </source>
</evidence>
<protein>
    <submittedName>
        <fullName evidence="1">Uncharacterized protein</fullName>
    </submittedName>
</protein>
<gene>
    <name evidence="1" type="ORF">BDN72DRAFT_769879</name>
</gene>
<sequence>MGSLSPPSGPSTTHGTLTFTVKPPDGIRAYRLREVDPITGQRVRNYKSIQQDVEIENVRGKEEDYTLDGAGFQLGHHPAKHKKFENDAEVKSEYYEESVELIKNVTGASKVVIFDHTIRRRRPGEPDDATKRQPVAEAHVDQTTKAAIARVHYHLPSEAPELLQKGRYQLINLWRPINQPAIDWPLTLCDYRSVDVKEDLFEITLVYPDREGETYGVRHSERQKWKYFGGVKPEEYILIKCFDSIQDGSVALFTPHTGFEDPTTPPGTPFRESIELRALVFYD</sequence>
<reference evidence="1 2" key="1">
    <citation type="journal article" date="2019" name="Nat. Ecol. Evol.">
        <title>Megaphylogeny resolves global patterns of mushroom evolution.</title>
        <authorList>
            <person name="Varga T."/>
            <person name="Krizsan K."/>
            <person name="Foldi C."/>
            <person name="Dima B."/>
            <person name="Sanchez-Garcia M."/>
            <person name="Sanchez-Ramirez S."/>
            <person name="Szollosi G.J."/>
            <person name="Szarkandi J.G."/>
            <person name="Papp V."/>
            <person name="Albert L."/>
            <person name="Andreopoulos W."/>
            <person name="Angelini C."/>
            <person name="Antonin V."/>
            <person name="Barry K.W."/>
            <person name="Bougher N.L."/>
            <person name="Buchanan P."/>
            <person name="Buyck B."/>
            <person name="Bense V."/>
            <person name="Catcheside P."/>
            <person name="Chovatia M."/>
            <person name="Cooper J."/>
            <person name="Damon W."/>
            <person name="Desjardin D."/>
            <person name="Finy P."/>
            <person name="Geml J."/>
            <person name="Haridas S."/>
            <person name="Hughes K."/>
            <person name="Justo A."/>
            <person name="Karasinski D."/>
            <person name="Kautmanova I."/>
            <person name="Kiss B."/>
            <person name="Kocsube S."/>
            <person name="Kotiranta H."/>
            <person name="LaButti K.M."/>
            <person name="Lechner B.E."/>
            <person name="Liimatainen K."/>
            <person name="Lipzen A."/>
            <person name="Lukacs Z."/>
            <person name="Mihaltcheva S."/>
            <person name="Morgado L.N."/>
            <person name="Niskanen T."/>
            <person name="Noordeloos M.E."/>
            <person name="Ohm R.A."/>
            <person name="Ortiz-Santana B."/>
            <person name="Ovrebo C."/>
            <person name="Racz N."/>
            <person name="Riley R."/>
            <person name="Savchenko A."/>
            <person name="Shiryaev A."/>
            <person name="Soop K."/>
            <person name="Spirin V."/>
            <person name="Szebenyi C."/>
            <person name="Tomsovsky M."/>
            <person name="Tulloss R.E."/>
            <person name="Uehling J."/>
            <person name="Grigoriev I.V."/>
            <person name="Vagvolgyi C."/>
            <person name="Papp T."/>
            <person name="Martin F.M."/>
            <person name="Miettinen O."/>
            <person name="Hibbett D.S."/>
            <person name="Nagy L.G."/>
        </authorList>
    </citation>
    <scope>NUCLEOTIDE SEQUENCE [LARGE SCALE GENOMIC DNA]</scope>
    <source>
        <strain evidence="1 2">NL-1719</strain>
    </source>
</reference>
<organism evidence="1 2">
    <name type="scientific">Pluteus cervinus</name>
    <dbReference type="NCBI Taxonomy" id="181527"/>
    <lineage>
        <taxon>Eukaryota</taxon>
        <taxon>Fungi</taxon>
        <taxon>Dikarya</taxon>
        <taxon>Basidiomycota</taxon>
        <taxon>Agaricomycotina</taxon>
        <taxon>Agaricomycetes</taxon>
        <taxon>Agaricomycetidae</taxon>
        <taxon>Agaricales</taxon>
        <taxon>Pluteineae</taxon>
        <taxon>Pluteaceae</taxon>
        <taxon>Pluteus</taxon>
    </lineage>
</organism>
<keyword evidence="2" id="KW-1185">Reference proteome</keyword>
<accession>A0ACD3AQR1</accession>
<dbReference type="Proteomes" id="UP000308600">
    <property type="component" value="Unassembled WGS sequence"/>
</dbReference>
<proteinExistence type="predicted"/>